<feature type="transmembrane region" description="Helical" evidence="1">
    <location>
        <begin position="43"/>
        <end position="60"/>
    </location>
</feature>
<evidence type="ECO:0000256" key="1">
    <source>
        <dbReference type="SAM" id="Phobius"/>
    </source>
</evidence>
<gene>
    <name evidence="2" type="ORF">A7K91_01795</name>
</gene>
<evidence type="ECO:0008006" key="4">
    <source>
        <dbReference type="Google" id="ProtNLM"/>
    </source>
</evidence>
<keyword evidence="3" id="KW-1185">Reference proteome</keyword>
<keyword evidence="1" id="KW-0812">Transmembrane</keyword>
<feature type="transmembrane region" description="Helical" evidence="1">
    <location>
        <begin position="226"/>
        <end position="243"/>
    </location>
</feature>
<keyword evidence="1" id="KW-1133">Transmembrane helix</keyword>
<protein>
    <recommendedName>
        <fullName evidence="4">YwiC-like family protein</fullName>
    </recommendedName>
</protein>
<evidence type="ECO:0000313" key="2">
    <source>
        <dbReference type="EMBL" id="OBR62530.1"/>
    </source>
</evidence>
<dbReference type="EMBL" id="LYPA01000080">
    <property type="protein sequence ID" value="OBR62530.1"/>
    <property type="molecule type" value="Genomic_DNA"/>
</dbReference>
<feature type="transmembrane region" description="Helical" evidence="1">
    <location>
        <begin position="145"/>
        <end position="166"/>
    </location>
</feature>
<comment type="caution">
    <text evidence="2">The sequence shown here is derived from an EMBL/GenBank/DDBJ whole genome shotgun (WGS) entry which is preliminary data.</text>
</comment>
<feature type="transmembrane region" description="Helical" evidence="1">
    <location>
        <begin position="94"/>
        <end position="111"/>
    </location>
</feature>
<dbReference type="AlphaFoldDB" id="A0A1A5YAX9"/>
<name>A0A1A5YAX9_9BACL</name>
<dbReference type="InterPro" id="IPR025576">
    <property type="entry name" value="YwiC"/>
</dbReference>
<dbReference type="STRING" id="1844972.A7K91_01795"/>
<dbReference type="Pfam" id="PF14256">
    <property type="entry name" value="YwiC"/>
    <property type="match status" value="1"/>
</dbReference>
<dbReference type="Proteomes" id="UP000092024">
    <property type="component" value="Unassembled WGS sequence"/>
</dbReference>
<feature type="transmembrane region" description="Helical" evidence="1">
    <location>
        <begin position="118"/>
        <end position="139"/>
    </location>
</feature>
<sequence>MRRRLSVMKRYIPNQHGAWAMLVLPFLFGLAASQGKWPHIPLFLTWLLLYLFSFPLLQWTKTRRGDRYRKPVILYAALLLPFAVYMLIAVPQLIWFTLPLIPLFCINLYYARTKNERALLNDIAAIVTFSLMVFPVFYIGEGEDWRTAVVLFAVSMIYFTGTALYVKTIIREKKNPKYYYASIAYHLCFIVFGLWFLPLAAAPVLAALLLRAIIVPKMGVTPKVTGMLEIGFTLMLFLVILFNM</sequence>
<evidence type="ECO:0000313" key="3">
    <source>
        <dbReference type="Proteomes" id="UP000092024"/>
    </source>
</evidence>
<proteinExistence type="predicted"/>
<keyword evidence="1" id="KW-0472">Membrane</keyword>
<feature type="transmembrane region" description="Helical" evidence="1">
    <location>
        <begin position="187"/>
        <end position="214"/>
    </location>
</feature>
<reference evidence="2 3" key="1">
    <citation type="submission" date="2016-05" db="EMBL/GenBank/DDBJ databases">
        <title>Paenibacillus oryzae. sp. nov., isolated from the rice root.</title>
        <authorList>
            <person name="Zhang J."/>
            <person name="Zhang X."/>
        </authorList>
    </citation>
    <scope>NUCLEOTIDE SEQUENCE [LARGE SCALE GENOMIC DNA]</scope>
    <source>
        <strain evidence="2 3">1DrF-4</strain>
    </source>
</reference>
<accession>A0A1A5YAX9</accession>
<feature type="transmembrane region" description="Helical" evidence="1">
    <location>
        <begin position="72"/>
        <end position="88"/>
    </location>
</feature>
<organism evidence="2 3">
    <name type="scientific">Paenibacillus oryzae</name>
    <dbReference type="NCBI Taxonomy" id="1844972"/>
    <lineage>
        <taxon>Bacteria</taxon>
        <taxon>Bacillati</taxon>
        <taxon>Bacillota</taxon>
        <taxon>Bacilli</taxon>
        <taxon>Bacillales</taxon>
        <taxon>Paenibacillaceae</taxon>
        <taxon>Paenibacillus</taxon>
    </lineage>
</organism>